<dbReference type="PANTHER" id="PTHR10996">
    <property type="entry name" value="2-HYDROXYACID DEHYDROGENASE-RELATED"/>
    <property type="match status" value="1"/>
</dbReference>
<feature type="domain" description="D-isomer specific 2-hydroxyacid dehydrogenase NAD-binding" evidence="6">
    <location>
        <begin position="102"/>
        <end position="274"/>
    </location>
</feature>
<dbReference type="AlphaFoldDB" id="A0A1L3SQA6"/>
<evidence type="ECO:0000313" key="7">
    <source>
        <dbReference type="EMBL" id="APH71584.1"/>
    </source>
</evidence>
<protein>
    <recommendedName>
        <fullName evidence="9">Hydroxyacid dehydrogenase</fullName>
    </recommendedName>
</protein>
<dbReference type="Gene3D" id="3.40.50.720">
    <property type="entry name" value="NAD(P)-binding Rossmann-like Domain"/>
    <property type="match status" value="2"/>
</dbReference>
<dbReference type="PANTHER" id="PTHR10996:SF178">
    <property type="entry name" value="2-HYDROXYACID DEHYDROGENASE YGL185C-RELATED"/>
    <property type="match status" value="1"/>
</dbReference>
<dbReference type="InterPro" id="IPR006139">
    <property type="entry name" value="D-isomer_2_OHA_DH_cat_dom"/>
</dbReference>
<dbReference type="GO" id="GO:0030267">
    <property type="term" value="F:glyoxylate reductase (NADPH) activity"/>
    <property type="evidence" value="ECO:0007669"/>
    <property type="project" value="TreeGrafter"/>
</dbReference>
<evidence type="ECO:0000256" key="4">
    <source>
        <dbReference type="RuleBase" id="RU003719"/>
    </source>
</evidence>
<accession>A0A1L3SQA6</accession>
<dbReference type="STRING" id="1670800.BSQ44_09515"/>
<evidence type="ECO:0000313" key="8">
    <source>
        <dbReference type="Proteomes" id="UP000182840"/>
    </source>
</evidence>
<evidence type="ECO:0008006" key="9">
    <source>
        <dbReference type="Google" id="ProtNLM"/>
    </source>
</evidence>
<dbReference type="Pfam" id="PF02826">
    <property type="entry name" value="2-Hacid_dh_C"/>
    <property type="match status" value="1"/>
</dbReference>
<dbReference type="RefSeq" id="WP_072603401.1">
    <property type="nucleotide sequence ID" value="NZ_CP018171.1"/>
</dbReference>
<dbReference type="InterPro" id="IPR006140">
    <property type="entry name" value="D-isomer_DH_NAD-bd"/>
</dbReference>
<dbReference type="FunFam" id="3.40.50.720:FF:000213">
    <property type="entry name" value="Putative 2-hydroxyacid dehydrogenase"/>
    <property type="match status" value="1"/>
</dbReference>
<evidence type="ECO:0000256" key="1">
    <source>
        <dbReference type="ARBA" id="ARBA00022857"/>
    </source>
</evidence>
<dbReference type="EMBL" id="CP018171">
    <property type="protein sequence ID" value="APH71584.1"/>
    <property type="molecule type" value="Genomic_DNA"/>
</dbReference>
<dbReference type="GO" id="GO:0016618">
    <property type="term" value="F:hydroxypyruvate reductase [NAD(P)H] activity"/>
    <property type="evidence" value="ECO:0007669"/>
    <property type="project" value="TreeGrafter"/>
</dbReference>
<evidence type="ECO:0000256" key="2">
    <source>
        <dbReference type="ARBA" id="ARBA00023002"/>
    </source>
</evidence>
<keyword evidence="8" id="KW-1185">Reference proteome</keyword>
<dbReference type="Pfam" id="PF00389">
    <property type="entry name" value="2-Hacid_dh"/>
    <property type="match status" value="1"/>
</dbReference>
<reference evidence="8" key="1">
    <citation type="submission" date="2016-11" db="EMBL/GenBank/DDBJ databases">
        <title>Mesorhizobium oceanicum sp. nov., isolated from deep seawater in South China Sea.</title>
        <authorList>
            <person name="Fu G.-Y."/>
        </authorList>
    </citation>
    <scope>NUCLEOTIDE SEQUENCE [LARGE SCALE GENOMIC DNA]</scope>
    <source>
        <strain evidence="8">B7</strain>
    </source>
</reference>
<gene>
    <name evidence="7" type="ORF">BSQ44_09515</name>
</gene>
<dbReference type="Proteomes" id="UP000182840">
    <property type="component" value="Chromosome"/>
</dbReference>
<evidence type="ECO:0000259" key="5">
    <source>
        <dbReference type="Pfam" id="PF00389"/>
    </source>
</evidence>
<evidence type="ECO:0000256" key="3">
    <source>
        <dbReference type="ARBA" id="ARBA00023027"/>
    </source>
</evidence>
<dbReference type="InterPro" id="IPR036291">
    <property type="entry name" value="NAD(P)-bd_dom_sf"/>
</dbReference>
<comment type="similarity">
    <text evidence="4">Belongs to the D-isomer specific 2-hydroxyacid dehydrogenase family.</text>
</comment>
<feature type="domain" description="D-isomer specific 2-hydroxyacid dehydrogenase catalytic" evidence="5">
    <location>
        <begin position="33"/>
        <end position="304"/>
    </location>
</feature>
<keyword evidence="1" id="KW-0521">NADP</keyword>
<dbReference type="SUPFAM" id="SSF51735">
    <property type="entry name" value="NAD(P)-binding Rossmann-fold domains"/>
    <property type="match status" value="1"/>
</dbReference>
<dbReference type="SUPFAM" id="SSF52283">
    <property type="entry name" value="Formate/glycerate dehydrogenase catalytic domain-like"/>
    <property type="match status" value="1"/>
</dbReference>
<dbReference type="GO" id="GO:0051287">
    <property type="term" value="F:NAD binding"/>
    <property type="evidence" value="ECO:0007669"/>
    <property type="project" value="InterPro"/>
</dbReference>
<organism evidence="7 8">
    <name type="scientific">Aquibium oceanicum</name>
    <dbReference type="NCBI Taxonomy" id="1670800"/>
    <lineage>
        <taxon>Bacteria</taxon>
        <taxon>Pseudomonadati</taxon>
        <taxon>Pseudomonadota</taxon>
        <taxon>Alphaproteobacteria</taxon>
        <taxon>Hyphomicrobiales</taxon>
        <taxon>Phyllobacteriaceae</taxon>
        <taxon>Aquibium</taxon>
    </lineage>
</organism>
<name>A0A1L3SQA6_9HYPH</name>
<keyword evidence="3" id="KW-0520">NAD</keyword>
<sequence>MSTNRIAVVAAIPPELREVLSRGNELVEVKRGEDARDGFDVAVTTSIAGADTALYDQFPDLRLLLCNGTGLENIDLAEARRRGIVVRHTPDEVTDDTADFAIGLIYAVSRRIAEADRFVRAGRWATERMTPSRRVFDRTLGIVGLGKIGQTIARRSAGIGMSVLYTGPREKPDLPYGYVPAIGDLAERCDVLVLSCPGGPDTHRIVGQSVLERLGPDGILINVSRGSVVDQEALIAALEKKAIGGAGLDVFDAEPSIDPRFAGFETVVLAPHYAAVTRETRYGIANTLAQAADDLRAGRPVRDAAVDSGKG</sequence>
<dbReference type="GO" id="GO:0005829">
    <property type="term" value="C:cytosol"/>
    <property type="evidence" value="ECO:0007669"/>
    <property type="project" value="TreeGrafter"/>
</dbReference>
<evidence type="ECO:0000259" key="6">
    <source>
        <dbReference type="Pfam" id="PF02826"/>
    </source>
</evidence>
<proteinExistence type="inferred from homology"/>
<dbReference type="OrthoDB" id="9793626at2"/>
<keyword evidence="2 4" id="KW-0560">Oxidoreductase</keyword>
<dbReference type="InterPro" id="IPR050223">
    <property type="entry name" value="D-isomer_2-hydroxyacid_DH"/>
</dbReference>
<dbReference type="KEGG" id="meso:BSQ44_09515"/>